<dbReference type="Proteomes" id="UP000287651">
    <property type="component" value="Unassembled WGS sequence"/>
</dbReference>
<gene>
    <name evidence="2" type="ORF">B296_00013257</name>
</gene>
<feature type="compositionally biased region" description="Basic and acidic residues" evidence="1">
    <location>
        <begin position="17"/>
        <end position="33"/>
    </location>
</feature>
<accession>A0A427AMD3</accession>
<organism evidence="2 3">
    <name type="scientific">Ensete ventricosum</name>
    <name type="common">Abyssinian banana</name>
    <name type="synonym">Musa ensete</name>
    <dbReference type="NCBI Taxonomy" id="4639"/>
    <lineage>
        <taxon>Eukaryota</taxon>
        <taxon>Viridiplantae</taxon>
        <taxon>Streptophyta</taxon>
        <taxon>Embryophyta</taxon>
        <taxon>Tracheophyta</taxon>
        <taxon>Spermatophyta</taxon>
        <taxon>Magnoliopsida</taxon>
        <taxon>Liliopsida</taxon>
        <taxon>Zingiberales</taxon>
        <taxon>Musaceae</taxon>
        <taxon>Ensete</taxon>
    </lineage>
</organism>
<protein>
    <submittedName>
        <fullName evidence="2">Uncharacterized protein</fullName>
    </submittedName>
</protein>
<dbReference type="EMBL" id="AMZH03001961">
    <property type="protein sequence ID" value="RRT77322.1"/>
    <property type="molecule type" value="Genomic_DNA"/>
</dbReference>
<evidence type="ECO:0000256" key="1">
    <source>
        <dbReference type="SAM" id="MobiDB-lite"/>
    </source>
</evidence>
<comment type="caution">
    <text evidence="2">The sequence shown here is derived from an EMBL/GenBank/DDBJ whole genome shotgun (WGS) entry which is preliminary data.</text>
</comment>
<feature type="region of interest" description="Disordered" evidence="1">
    <location>
        <begin position="1"/>
        <end position="35"/>
    </location>
</feature>
<reference evidence="2 3" key="1">
    <citation type="journal article" date="2014" name="Agronomy (Basel)">
        <title>A Draft Genome Sequence for Ensete ventricosum, the Drought-Tolerant Tree Against Hunger.</title>
        <authorList>
            <person name="Harrison J."/>
            <person name="Moore K.A."/>
            <person name="Paszkiewicz K."/>
            <person name="Jones T."/>
            <person name="Grant M."/>
            <person name="Ambacheew D."/>
            <person name="Muzemil S."/>
            <person name="Studholme D.J."/>
        </authorList>
    </citation>
    <scope>NUCLEOTIDE SEQUENCE [LARGE SCALE GENOMIC DNA]</scope>
</reference>
<proteinExistence type="predicted"/>
<evidence type="ECO:0000313" key="2">
    <source>
        <dbReference type="EMBL" id="RRT77322.1"/>
    </source>
</evidence>
<name>A0A427AMD3_ENSVE</name>
<dbReference type="AlphaFoldDB" id="A0A427AMD3"/>
<evidence type="ECO:0000313" key="3">
    <source>
        <dbReference type="Proteomes" id="UP000287651"/>
    </source>
</evidence>
<sequence>MPLERNTRSKKGRRKRAGSEPHRGNQFAERSRQGSEAFLADVGADATSLAEKAMRRRRNSCWRVKKCAAKRA</sequence>